<dbReference type="Pfam" id="PF01584">
    <property type="entry name" value="CheW"/>
    <property type="match status" value="1"/>
</dbReference>
<comment type="caution">
    <text evidence="3">The sequence shown here is derived from an EMBL/GenBank/DDBJ whole genome shotgun (WGS) entry which is preliminary data.</text>
</comment>
<dbReference type="InterPro" id="IPR002545">
    <property type="entry name" value="CheW-lke_dom"/>
</dbReference>
<keyword evidence="4" id="KW-1185">Reference proteome</keyword>
<accession>A0A3S0V529</accession>
<dbReference type="GO" id="GO:0006935">
    <property type="term" value="P:chemotaxis"/>
    <property type="evidence" value="ECO:0007669"/>
    <property type="project" value="InterPro"/>
</dbReference>
<dbReference type="AlphaFoldDB" id="A0A3S0V529"/>
<sequence length="173" mass="18673">MKRPAPALAQRSPAPPDGNAEDEHQPVQFVAFKVNGDDFAVDIMAVREIKAWADVSSLPNMPSYVRGVLNLRGNIVPIFDLRCRFGRGVTEASRLHVVIILIARGRTIGILVDAVSDILKARASDLRALPENESEGAGFITGLLALDRRMIAILDPDRLLDQSLVAIAAQAAA</sequence>
<name>A0A3S0V529_9PROT</name>
<evidence type="ECO:0000313" key="4">
    <source>
        <dbReference type="Proteomes" id="UP000280346"/>
    </source>
</evidence>
<dbReference type="GO" id="GO:0007165">
    <property type="term" value="P:signal transduction"/>
    <property type="evidence" value="ECO:0007669"/>
    <property type="project" value="InterPro"/>
</dbReference>
<dbReference type="OrthoDB" id="3291462at2"/>
<proteinExistence type="predicted"/>
<reference evidence="3 4" key="1">
    <citation type="submission" date="2018-12" db="EMBL/GenBank/DDBJ databases">
        <authorList>
            <person name="Yang Y."/>
        </authorList>
    </citation>
    <scope>NUCLEOTIDE SEQUENCE [LARGE SCALE GENOMIC DNA]</scope>
    <source>
        <strain evidence="3 4">GSF71</strain>
    </source>
</reference>
<evidence type="ECO:0000256" key="1">
    <source>
        <dbReference type="SAM" id="MobiDB-lite"/>
    </source>
</evidence>
<organism evidence="3 4">
    <name type="scientific">Azospirillum doebereinerae</name>
    <dbReference type="NCBI Taxonomy" id="92933"/>
    <lineage>
        <taxon>Bacteria</taxon>
        <taxon>Pseudomonadati</taxon>
        <taxon>Pseudomonadota</taxon>
        <taxon>Alphaproteobacteria</taxon>
        <taxon>Rhodospirillales</taxon>
        <taxon>Azospirillaceae</taxon>
        <taxon>Azospirillum</taxon>
    </lineage>
</organism>
<dbReference type="Gene3D" id="2.30.30.40">
    <property type="entry name" value="SH3 Domains"/>
    <property type="match status" value="1"/>
</dbReference>
<dbReference type="EMBL" id="RZIJ01000015">
    <property type="protein sequence ID" value="RUQ68190.1"/>
    <property type="molecule type" value="Genomic_DNA"/>
</dbReference>
<feature type="region of interest" description="Disordered" evidence="1">
    <location>
        <begin position="1"/>
        <end position="22"/>
    </location>
</feature>
<dbReference type="PANTHER" id="PTHR22617:SF23">
    <property type="entry name" value="CHEMOTAXIS PROTEIN CHEW"/>
    <property type="match status" value="1"/>
</dbReference>
<dbReference type="PANTHER" id="PTHR22617">
    <property type="entry name" value="CHEMOTAXIS SENSOR HISTIDINE KINASE-RELATED"/>
    <property type="match status" value="1"/>
</dbReference>
<dbReference type="GO" id="GO:0005829">
    <property type="term" value="C:cytosol"/>
    <property type="evidence" value="ECO:0007669"/>
    <property type="project" value="TreeGrafter"/>
</dbReference>
<dbReference type="Gene3D" id="2.40.50.180">
    <property type="entry name" value="CheA-289, Domain 4"/>
    <property type="match status" value="1"/>
</dbReference>
<dbReference type="SUPFAM" id="SSF50341">
    <property type="entry name" value="CheW-like"/>
    <property type="match status" value="1"/>
</dbReference>
<feature type="domain" description="CheW-like" evidence="2">
    <location>
        <begin position="26"/>
        <end position="165"/>
    </location>
</feature>
<dbReference type="InterPro" id="IPR036061">
    <property type="entry name" value="CheW-like_dom_sf"/>
</dbReference>
<protein>
    <submittedName>
        <fullName evidence="3">Purine-binding chemotaxis protein CheW</fullName>
    </submittedName>
</protein>
<evidence type="ECO:0000259" key="2">
    <source>
        <dbReference type="PROSITE" id="PS50851"/>
    </source>
</evidence>
<dbReference type="InterPro" id="IPR039315">
    <property type="entry name" value="CheW"/>
</dbReference>
<evidence type="ECO:0000313" key="3">
    <source>
        <dbReference type="EMBL" id="RUQ68190.1"/>
    </source>
</evidence>
<dbReference type="Proteomes" id="UP000280346">
    <property type="component" value="Unassembled WGS sequence"/>
</dbReference>
<dbReference type="SMART" id="SM00260">
    <property type="entry name" value="CheW"/>
    <property type="match status" value="1"/>
</dbReference>
<dbReference type="PROSITE" id="PS50851">
    <property type="entry name" value="CHEW"/>
    <property type="match status" value="1"/>
</dbReference>
<gene>
    <name evidence="3" type="ORF">EJ913_18265</name>
</gene>